<dbReference type="Pfam" id="PF00107">
    <property type="entry name" value="ADH_zinc_N"/>
    <property type="match status" value="1"/>
</dbReference>
<dbReference type="PANTHER" id="PTHR43880:SF12">
    <property type="entry name" value="ALCOHOL DEHYDROGENASE CLASS-3"/>
    <property type="match status" value="1"/>
</dbReference>
<feature type="region of interest" description="Disordered" evidence="5">
    <location>
        <begin position="1"/>
        <end position="45"/>
    </location>
</feature>
<comment type="caution">
    <text evidence="8">The sequence shown here is derived from an EMBL/GenBank/DDBJ whole genome shotgun (WGS) entry which is preliminary data.</text>
</comment>
<keyword evidence="3" id="KW-0862">Zinc</keyword>
<keyword evidence="9" id="KW-1185">Reference proteome</keyword>
<dbReference type="Gene3D" id="3.90.180.10">
    <property type="entry name" value="Medium-chain alcohol dehydrogenases, catalytic domain"/>
    <property type="match status" value="1"/>
</dbReference>
<evidence type="ECO:0000256" key="5">
    <source>
        <dbReference type="SAM" id="MobiDB-lite"/>
    </source>
</evidence>
<evidence type="ECO:0000259" key="6">
    <source>
        <dbReference type="Pfam" id="PF00107"/>
    </source>
</evidence>
<sequence length="419" mass="44479">MTSAAKEEASEAPTGDVGEAKQEDAEEASEEDVQAEASTSALQTVQIMDGSPKEIDSLAAVSFPDEAALQLIKVKVSPPEAGEVRVRQVAAIPSRVDVVAEKEKPYPRILGIESSAIVEDVGEGVVEFQPGDHVIPCYQAHCGECAGCRIPESNFCESVHHSTSRGVMATDGRSRFSYGSTDIYHFKGTSAFSEYSVVHAHSLIKVRKDAPLVNLGLLGGGVAAALGAVWNIACVQRGASAVVFGAQAEGLAVIAALVKAGAGKIVVVDPYPSRLDLAKRWGATTLLNPYSLSEGVSIKDEILKHTGSGADFAFDCRGDMELAPSVLEAVCDWGKCVTVGTPNGPDVLLRSPWPPPGGLISATFGGWRSKPQIPLLVDLYMAGELKVDEYITHEEPFEHINAVLNNIDDTARVRTVLRF</sequence>
<dbReference type="InterPro" id="IPR011032">
    <property type="entry name" value="GroES-like_sf"/>
</dbReference>
<name>A0A812IT91_SYMPI</name>
<feature type="compositionally biased region" description="Acidic residues" evidence="5">
    <location>
        <begin position="24"/>
        <end position="34"/>
    </location>
</feature>
<proteinExistence type="predicted"/>
<dbReference type="GO" id="GO:0051903">
    <property type="term" value="F:S-(hydroxymethyl)glutathione dehydrogenase [NAD(P)+] activity"/>
    <property type="evidence" value="ECO:0007669"/>
    <property type="project" value="TreeGrafter"/>
</dbReference>
<dbReference type="EMBL" id="CAJNIZ010000330">
    <property type="protein sequence ID" value="CAE7159142.1"/>
    <property type="molecule type" value="Genomic_DNA"/>
</dbReference>
<dbReference type="Proteomes" id="UP000649617">
    <property type="component" value="Unassembled WGS sequence"/>
</dbReference>
<evidence type="ECO:0000256" key="4">
    <source>
        <dbReference type="ARBA" id="ARBA00023027"/>
    </source>
</evidence>
<reference evidence="8" key="1">
    <citation type="submission" date="2021-02" db="EMBL/GenBank/DDBJ databases">
        <authorList>
            <person name="Dougan E. K."/>
            <person name="Rhodes N."/>
            <person name="Thang M."/>
            <person name="Chan C."/>
        </authorList>
    </citation>
    <scope>NUCLEOTIDE SEQUENCE</scope>
</reference>
<evidence type="ECO:0000313" key="8">
    <source>
        <dbReference type="EMBL" id="CAE7159142.1"/>
    </source>
</evidence>
<protein>
    <submittedName>
        <fullName evidence="8">Uncharacterized protein</fullName>
    </submittedName>
</protein>
<evidence type="ECO:0000256" key="3">
    <source>
        <dbReference type="ARBA" id="ARBA00022833"/>
    </source>
</evidence>
<feature type="domain" description="Alcohol dehydrogenase-like N-terminal" evidence="7">
    <location>
        <begin position="82"/>
        <end position="207"/>
    </location>
</feature>
<dbReference type="OrthoDB" id="420518at2759"/>
<dbReference type="InterPro" id="IPR013154">
    <property type="entry name" value="ADH-like_N"/>
</dbReference>
<dbReference type="SUPFAM" id="SSF50129">
    <property type="entry name" value="GroES-like"/>
    <property type="match status" value="2"/>
</dbReference>
<evidence type="ECO:0000256" key="1">
    <source>
        <dbReference type="ARBA" id="ARBA00001947"/>
    </source>
</evidence>
<dbReference type="InterPro" id="IPR013149">
    <property type="entry name" value="ADH-like_C"/>
</dbReference>
<dbReference type="GO" id="GO:0008270">
    <property type="term" value="F:zinc ion binding"/>
    <property type="evidence" value="ECO:0007669"/>
    <property type="project" value="TreeGrafter"/>
</dbReference>
<accession>A0A812IT91</accession>
<feature type="compositionally biased region" description="Polar residues" evidence="5">
    <location>
        <begin position="36"/>
        <end position="45"/>
    </location>
</feature>
<dbReference type="PANTHER" id="PTHR43880">
    <property type="entry name" value="ALCOHOL DEHYDROGENASE"/>
    <property type="match status" value="1"/>
</dbReference>
<dbReference type="AlphaFoldDB" id="A0A812IT91"/>
<dbReference type="FunFam" id="3.40.50.720:FF:000003">
    <property type="entry name" value="S-(hydroxymethyl)glutathione dehydrogenase"/>
    <property type="match status" value="1"/>
</dbReference>
<dbReference type="SUPFAM" id="SSF51735">
    <property type="entry name" value="NAD(P)-binding Rossmann-fold domains"/>
    <property type="match status" value="1"/>
</dbReference>
<keyword evidence="2" id="KW-0479">Metal-binding</keyword>
<dbReference type="InterPro" id="IPR036291">
    <property type="entry name" value="NAD(P)-bd_dom_sf"/>
</dbReference>
<feature type="domain" description="Alcohol dehydrogenase-like C-terminal" evidence="6">
    <location>
        <begin position="250"/>
        <end position="347"/>
    </location>
</feature>
<evidence type="ECO:0000313" key="9">
    <source>
        <dbReference type="Proteomes" id="UP000649617"/>
    </source>
</evidence>
<dbReference type="GO" id="GO:0046294">
    <property type="term" value="P:formaldehyde catabolic process"/>
    <property type="evidence" value="ECO:0007669"/>
    <property type="project" value="TreeGrafter"/>
</dbReference>
<evidence type="ECO:0000259" key="7">
    <source>
        <dbReference type="Pfam" id="PF08240"/>
    </source>
</evidence>
<dbReference type="Gene3D" id="3.40.50.720">
    <property type="entry name" value="NAD(P)-binding Rossmann-like Domain"/>
    <property type="match status" value="1"/>
</dbReference>
<comment type="cofactor">
    <cofactor evidence="1">
        <name>Zn(2+)</name>
        <dbReference type="ChEBI" id="CHEBI:29105"/>
    </cofactor>
</comment>
<evidence type="ECO:0000256" key="2">
    <source>
        <dbReference type="ARBA" id="ARBA00022723"/>
    </source>
</evidence>
<keyword evidence="4" id="KW-0520">NAD</keyword>
<organism evidence="8 9">
    <name type="scientific">Symbiodinium pilosum</name>
    <name type="common">Dinoflagellate</name>
    <dbReference type="NCBI Taxonomy" id="2952"/>
    <lineage>
        <taxon>Eukaryota</taxon>
        <taxon>Sar</taxon>
        <taxon>Alveolata</taxon>
        <taxon>Dinophyceae</taxon>
        <taxon>Suessiales</taxon>
        <taxon>Symbiodiniaceae</taxon>
        <taxon>Symbiodinium</taxon>
    </lineage>
</organism>
<dbReference type="GO" id="GO:0005829">
    <property type="term" value="C:cytosol"/>
    <property type="evidence" value="ECO:0007669"/>
    <property type="project" value="TreeGrafter"/>
</dbReference>
<gene>
    <name evidence="8" type="ORF">SPIL2461_LOCUS436</name>
</gene>
<dbReference type="Pfam" id="PF08240">
    <property type="entry name" value="ADH_N"/>
    <property type="match status" value="1"/>
</dbReference>